<proteinExistence type="predicted"/>
<accession>A0ABY0IH48</accession>
<sequence length="385" mass="43359">MKTLKITKSLILSTLLMGQFAQADKLNDEIFFQKDIYQTVYESDCEWRYEGCVTVDENELDLRSNAKHMLDEIYSCKNTVQGCSEEEQKNIDRMEGIKGRIGNKAIYGGMSPQEFSNYLRKFDSSNNKKGYFIPLGLSDKELLMLAASTSLGLVMFGSDQETMDFVQDHKNGFTEKLVYPTNNHDKMILGGAAAGSYFLGVVIKDGKLKKAGLYVLTSQIATQIVTEAFKRGFGRQRPNADQGPYAFGTTGKSFFSGHSSGAWSFATVFAEIYKDNKVVPYLAYGVAALTSYGRLHDRKHWLSDVFAGAIAGHLITKLVIRMHEGDDSNGGLMVFPSWNRETGTFMVNFEWRPRNNTKTEFKCKKLPEGKDRIRACIYEAFLRSQ</sequence>
<organism evidence="3 4">
    <name type="scientific">Halobacteriovorax vibrionivorans</name>
    <dbReference type="NCBI Taxonomy" id="2152716"/>
    <lineage>
        <taxon>Bacteria</taxon>
        <taxon>Pseudomonadati</taxon>
        <taxon>Bdellovibrionota</taxon>
        <taxon>Bacteriovoracia</taxon>
        <taxon>Bacteriovoracales</taxon>
        <taxon>Halobacteriovoraceae</taxon>
        <taxon>Halobacteriovorax</taxon>
    </lineage>
</organism>
<evidence type="ECO:0000313" key="4">
    <source>
        <dbReference type="Proteomes" id="UP000443582"/>
    </source>
</evidence>
<feature type="chain" id="PRO_5045895547" evidence="1">
    <location>
        <begin position="24"/>
        <end position="385"/>
    </location>
</feature>
<dbReference type="Pfam" id="PF01569">
    <property type="entry name" value="PAP2"/>
    <property type="match status" value="1"/>
</dbReference>
<reference evidence="4" key="1">
    <citation type="journal article" date="2019" name="Int. J. Syst. Evol. Microbiol.">
        <title>Halobacteriovorax valvorus sp. nov., a novel prokaryotic predator isolated from coastal seawater of China.</title>
        <authorList>
            <person name="Chen M.-X."/>
        </authorList>
    </citation>
    <scope>NUCLEOTIDE SEQUENCE [LARGE SCALE GENOMIC DNA]</scope>
    <source>
        <strain evidence="4">BL9</strain>
    </source>
</reference>
<dbReference type="InterPro" id="IPR000326">
    <property type="entry name" value="PAP2/HPO"/>
</dbReference>
<dbReference type="SUPFAM" id="SSF48317">
    <property type="entry name" value="Acid phosphatase/Vanadium-dependent haloperoxidase"/>
    <property type="match status" value="1"/>
</dbReference>
<evidence type="ECO:0000259" key="2">
    <source>
        <dbReference type="SMART" id="SM00014"/>
    </source>
</evidence>
<dbReference type="Proteomes" id="UP000443582">
    <property type="component" value="Unassembled WGS sequence"/>
</dbReference>
<dbReference type="InterPro" id="IPR036938">
    <property type="entry name" value="PAP2/HPO_sf"/>
</dbReference>
<protein>
    <submittedName>
        <fullName evidence="3">Phosphatase PAP2 family protein</fullName>
    </submittedName>
</protein>
<feature type="signal peptide" evidence="1">
    <location>
        <begin position="1"/>
        <end position="23"/>
    </location>
</feature>
<dbReference type="RefSeq" id="WP_114705215.1">
    <property type="nucleotide sequence ID" value="NZ_QDKL01000001.1"/>
</dbReference>
<dbReference type="CDD" id="cd03394">
    <property type="entry name" value="PAP2_like_5"/>
    <property type="match status" value="1"/>
</dbReference>
<evidence type="ECO:0000313" key="3">
    <source>
        <dbReference type="EMBL" id="RZF22270.1"/>
    </source>
</evidence>
<keyword evidence="4" id="KW-1185">Reference proteome</keyword>
<dbReference type="EMBL" id="QDKL01000001">
    <property type="protein sequence ID" value="RZF22270.1"/>
    <property type="molecule type" value="Genomic_DNA"/>
</dbReference>
<gene>
    <name evidence="3" type="ORF">DAY19_00455</name>
</gene>
<name>A0ABY0IH48_9BACT</name>
<dbReference type="SMART" id="SM00014">
    <property type="entry name" value="acidPPc"/>
    <property type="match status" value="1"/>
</dbReference>
<keyword evidence="1" id="KW-0732">Signal</keyword>
<comment type="caution">
    <text evidence="3">The sequence shown here is derived from an EMBL/GenBank/DDBJ whole genome shotgun (WGS) entry which is preliminary data.</text>
</comment>
<evidence type="ECO:0000256" key="1">
    <source>
        <dbReference type="SAM" id="SignalP"/>
    </source>
</evidence>
<feature type="domain" description="Phosphatidic acid phosphatase type 2/haloperoxidase" evidence="2">
    <location>
        <begin position="211"/>
        <end position="320"/>
    </location>
</feature>
<dbReference type="Gene3D" id="1.20.144.10">
    <property type="entry name" value="Phosphatidic acid phosphatase type 2/haloperoxidase"/>
    <property type="match status" value="1"/>
</dbReference>